<proteinExistence type="predicted"/>
<evidence type="ECO:0000256" key="1">
    <source>
        <dbReference type="SAM" id="Phobius"/>
    </source>
</evidence>
<dbReference type="InterPro" id="IPR058671">
    <property type="entry name" value="DUF6311_C"/>
</dbReference>
<evidence type="ECO:0000259" key="3">
    <source>
        <dbReference type="Pfam" id="PF25853"/>
    </source>
</evidence>
<accession>A0AAP9NJ31</accession>
<feature type="transmembrane region" description="Helical" evidence="1">
    <location>
        <begin position="194"/>
        <end position="219"/>
    </location>
</feature>
<feature type="domain" description="DUF6311" evidence="2">
    <location>
        <begin position="26"/>
        <end position="465"/>
    </location>
</feature>
<keyword evidence="1" id="KW-1133">Transmembrane helix</keyword>
<feature type="transmembrane region" description="Helical" evidence="1">
    <location>
        <begin position="252"/>
        <end position="274"/>
    </location>
</feature>
<protein>
    <submittedName>
        <fullName evidence="4">Uncharacterized protein</fullName>
    </submittedName>
</protein>
<feature type="transmembrane region" description="Helical" evidence="1">
    <location>
        <begin position="16"/>
        <end position="34"/>
    </location>
</feature>
<evidence type="ECO:0000313" key="5">
    <source>
        <dbReference type="Proteomes" id="UP000509761"/>
    </source>
</evidence>
<feature type="transmembrane region" description="Helical" evidence="1">
    <location>
        <begin position="381"/>
        <end position="404"/>
    </location>
</feature>
<evidence type="ECO:0000313" key="4">
    <source>
        <dbReference type="EMBL" id="QKS22696.1"/>
    </source>
</evidence>
<feature type="transmembrane region" description="Helical" evidence="1">
    <location>
        <begin position="109"/>
        <end position="132"/>
    </location>
</feature>
<dbReference type="Pfam" id="PF25853">
    <property type="entry name" value="DUF6311_C"/>
    <property type="match status" value="1"/>
</dbReference>
<reference evidence="4 5" key="1">
    <citation type="submission" date="2019-12" db="EMBL/GenBank/DDBJ databases">
        <title>Genome sequencing and assembly of endphytes of Porphyra tenera.</title>
        <authorList>
            <person name="Park J.M."/>
            <person name="Shin R."/>
            <person name="Jo S.H."/>
        </authorList>
    </citation>
    <scope>NUCLEOTIDE SEQUENCE [LARGE SCALE GENOMIC DNA]</scope>
    <source>
        <strain evidence="4 5">GPM3</strain>
    </source>
</reference>
<dbReference type="AlphaFoldDB" id="A0AAP9NJ31"/>
<feature type="transmembrane region" description="Helical" evidence="1">
    <location>
        <begin position="331"/>
        <end position="351"/>
    </location>
</feature>
<dbReference type="RefSeq" id="WP_089690588.1">
    <property type="nucleotide sequence ID" value="NZ_CP054580.1"/>
</dbReference>
<feature type="transmembrane region" description="Helical" evidence="1">
    <location>
        <begin position="139"/>
        <end position="160"/>
    </location>
</feature>
<dbReference type="EMBL" id="CP054580">
    <property type="protein sequence ID" value="QKS22696.1"/>
    <property type="molecule type" value="Genomic_DNA"/>
</dbReference>
<dbReference type="InterPro" id="IPR046278">
    <property type="entry name" value="DUF6311"/>
</dbReference>
<name>A0AAP9NJ31_9GAMM</name>
<dbReference type="Pfam" id="PF19830">
    <property type="entry name" value="DUF6311"/>
    <property type="match status" value="1"/>
</dbReference>
<feature type="domain" description="DUF6311" evidence="3">
    <location>
        <begin position="500"/>
        <end position="595"/>
    </location>
</feature>
<dbReference type="Proteomes" id="UP000509761">
    <property type="component" value="Chromosome"/>
</dbReference>
<gene>
    <name evidence="4" type="ORF">FX987_00447</name>
</gene>
<organism evidence="4 5">
    <name type="scientific">Vreelandella titanicae</name>
    <dbReference type="NCBI Taxonomy" id="664683"/>
    <lineage>
        <taxon>Bacteria</taxon>
        <taxon>Pseudomonadati</taxon>
        <taxon>Pseudomonadota</taxon>
        <taxon>Gammaproteobacteria</taxon>
        <taxon>Oceanospirillales</taxon>
        <taxon>Halomonadaceae</taxon>
        <taxon>Vreelandella</taxon>
    </lineage>
</organism>
<keyword evidence="1" id="KW-0472">Membrane</keyword>
<sequence>MKTTGTWRWWYEKHGAITAVGAGILSALLAVYFYRGMLDPRDADWLLHEGDSFQHYIGWQFFRQEPWGWPLGAVKTLATELSTSIVYTDSIPLYAIPLKLFHHWLPDTFQYLGLAIVINYCLNGLVACRLLLSVGVPAYAALAGALLISSLPIVILRGIGIQGHEALTAHWIILIAIELTLTTEKQRLKGAVCWLLLLTVAVLMHFYLFFMAGVFWAVWWLSISYRVVKGAIDARGKPVRQHMMSVLYSYQAWWLMGVATPCIILVVMWGAGYFHLDSQSAASGGYGFYSAELLTFFNPRSSAWFFNDNFTSLSVLFPGWQPAKEGQYEGMAYVGAGVLLLWLALIVSTWFNRGVNLASVNAVNNDGYHQEALVDHRWLPAWIASVGLFAFAMAGEVSIGQGSIPLYYDMLFEPFKDYLRSSGRMVWPLLYLLLVITFIQLAQNMRACWLLPLLVLAMVVQREDLRELYSFMRNKVKNQVEASRVDPRAYDVLKDDELSQVWASHDSLVAFPAHDLDAIKPYLWLAAEYHLSINVAYLARANQQIIDAATQTYRRHLAQGELPEGHVYLITDHELSQQACRLASWACVTHENVTILWQPVAVSSGRYSPLSSQATQ</sequence>
<evidence type="ECO:0000259" key="2">
    <source>
        <dbReference type="Pfam" id="PF19830"/>
    </source>
</evidence>
<keyword evidence="1" id="KW-0812">Transmembrane</keyword>
<keyword evidence="5" id="KW-1185">Reference proteome</keyword>
<feature type="transmembrane region" description="Helical" evidence="1">
    <location>
        <begin position="425"/>
        <end position="443"/>
    </location>
</feature>